<evidence type="ECO:0000256" key="1">
    <source>
        <dbReference type="ARBA" id="ARBA00023235"/>
    </source>
</evidence>
<protein>
    <submittedName>
        <fullName evidence="2">Endonuclease</fullName>
    </submittedName>
</protein>
<keyword evidence="2" id="KW-0540">Nuclease</keyword>
<dbReference type="SUPFAM" id="SSF51658">
    <property type="entry name" value="Xylose isomerase-like"/>
    <property type="match status" value="1"/>
</dbReference>
<dbReference type="GO" id="GO:0016853">
    <property type="term" value="F:isomerase activity"/>
    <property type="evidence" value="ECO:0007669"/>
    <property type="project" value="UniProtKB-KW"/>
</dbReference>
<reference evidence="2" key="1">
    <citation type="submission" date="2021-10" db="EMBL/GenBank/DDBJ databases">
        <authorList>
            <person name="Mesa V."/>
        </authorList>
    </citation>
    <scope>NUCLEOTIDE SEQUENCE</scope>
    <source>
        <strain evidence="2">CC3_PB</strain>
    </source>
</reference>
<dbReference type="InterPro" id="IPR036237">
    <property type="entry name" value="Xyl_isomerase-like_sf"/>
</dbReference>
<dbReference type="GO" id="GO:0004519">
    <property type="term" value="F:endonuclease activity"/>
    <property type="evidence" value="ECO:0007669"/>
    <property type="project" value="UniProtKB-KW"/>
</dbReference>
<name>A0AA86JJ57_9CLOT</name>
<dbReference type="RefSeq" id="WP_210887713.1">
    <property type="nucleotide sequence ID" value="NZ_CAKJVE010000004.1"/>
</dbReference>
<evidence type="ECO:0000313" key="3">
    <source>
        <dbReference type="Proteomes" id="UP000789738"/>
    </source>
</evidence>
<evidence type="ECO:0000313" key="2">
    <source>
        <dbReference type="EMBL" id="CAG9704375.1"/>
    </source>
</evidence>
<gene>
    <name evidence="2" type="ORF">CNEO_41201</name>
</gene>
<accession>A0AA86JJ57</accession>
<keyword evidence="2" id="KW-0378">Hydrolase</keyword>
<keyword evidence="2" id="KW-0255">Endonuclease</keyword>
<dbReference type="AlphaFoldDB" id="A0AA86JJ57"/>
<proteinExistence type="predicted"/>
<organism evidence="2 3">
    <name type="scientific">Clostridium neonatale</name>
    <dbReference type="NCBI Taxonomy" id="137838"/>
    <lineage>
        <taxon>Bacteria</taxon>
        <taxon>Bacillati</taxon>
        <taxon>Bacillota</taxon>
        <taxon>Clostridia</taxon>
        <taxon>Eubacteriales</taxon>
        <taxon>Clostridiaceae</taxon>
        <taxon>Clostridium</taxon>
    </lineage>
</organism>
<comment type="caution">
    <text evidence="2">The sequence shown here is derived from an EMBL/GenBank/DDBJ whole genome shotgun (WGS) entry which is preliminary data.</text>
</comment>
<dbReference type="PANTHER" id="PTHR43489">
    <property type="entry name" value="ISOMERASE"/>
    <property type="match status" value="1"/>
</dbReference>
<keyword evidence="1" id="KW-0413">Isomerase</keyword>
<dbReference type="Pfam" id="PF01261">
    <property type="entry name" value="AP_endonuc_2"/>
    <property type="match status" value="1"/>
</dbReference>
<dbReference type="InterPro" id="IPR013022">
    <property type="entry name" value="Xyl_isomerase-like_TIM-brl"/>
</dbReference>
<dbReference type="Gene3D" id="3.20.20.150">
    <property type="entry name" value="Divalent-metal-dependent TIM barrel enzymes"/>
    <property type="match status" value="1"/>
</dbReference>
<dbReference type="EMBL" id="CAKJVE010000004">
    <property type="protein sequence ID" value="CAG9704375.1"/>
    <property type="molecule type" value="Genomic_DNA"/>
</dbReference>
<dbReference type="InterPro" id="IPR050417">
    <property type="entry name" value="Sugar_Epim/Isomerase"/>
</dbReference>
<dbReference type="Proteomes" id="UP000789738">
    <property type="component" value="Unassembled WGS sequence"/>
</dbReference>
<sequence>MKISISNIAWDKSKDEEMYKFLNEIGFDGLEIAPTRIFEESPYEKLNDIEKYSNLLHEKYNLNISSMQSIWYGKKEKIFGTEEERKELISYTKKAIDFAKRANCNNLVFGCPKNRIIDTIDKYYLGINFFKEIGQYAAENNIVVAIEPNPSIYNTNYINRTNEAFKIVKEIDSEGIKVNIDLGTIIENHEDIEILKDNMGLINHVHISEPNLNKIMFNGLHERLIKLLNECKYKNYVSIEMKNLNDIENVKSIAKQLKKLTNK</sequence>